<proteinExistence type="predicted"/>
<evidence type="ECO:0000313" key="1">
    <source>
        <dbReference type="EMBL" id="KAH3823973.1"/>
    </source>
</evidence>
<comment type="caution">
    <text evidence="1">The sequence shown here is derived from an EMBL/GenBank/DDBJ whole genome shotgun (WGS) entry which is preliminary data.</text>
</comment>
<reference evidence="1" key="2">
    <citation type="submission" date="2020-11" db="EMBL/GenBank/DDBJ databases">
        <authorList>
            <person name="McCartney M.A."/>
            <person name="Auch B."/>
            <person name="Kono T."/>
            <person name="Mallez S."/>
            <person name="Becker A."/>
            <person name="Gohl D.M."/>
            <person name="Silverstein K.A.T."/>
            <person name="Koren S."/>
            <person name="Bechman K.B."/>
            <person name="Herman A."/>
            <person name="Abrahante J.E."/>
            <person name="Garbe J."/>
        </authorList>
    </citation>
    <scope>NUCLEOTIDE SEQUENCE</scope>
    <source>
        <strain evidence="1">Duluth1</strain>
        <tissue evidence="1">Whole animal</tissue>
    </source>
</reference>
<dbReference type="Proteomes" id="UP000828390">
    <property type="component" value="Unassembled WGS sequence"/>
</dbReference>
<sequence>MTPMGKRIRLLDIAERRLRSDALAVTDIEPQQQFSILESKTGKREDMLVNTGDWQNCYAWKRHSCDVKGIKRILM</sequence>
<organism evidence="1 2">
    <name type="scientific">Dreissena polymorpha</name>
    <name type="common">Zebra mussel</name>
    <name type="synonym">Mytilus polymorpha</name>
    <dbReference type="NCBI Taxonomy" id="45954"/>
    <lineage>
        <taxon>Eukaryota</taxon>
        <taxon>Metazoa</taxon>
        <taxon>Spiralia</taxon>
        <taxon>Lophotrochozoa</taxon>
        <taxon>Mollusca</taxon>
        <taxon>Bivalvia</taxon>
        <taxon>Autobranchia</taxon>
        <taxon>Heteroconchia</taxon>
        <taxon>Euheterodonta</taxon>
        <taxon>Imparidentia</taxon>
        <taxon>Neoheterodontei</taxon>
        <taxon>Myida</taxon>
        <taxon>Dreissenoidea</taxon>
        <taxon>Dreissenidae</taxon>
        <taxon>Dreissena</taxon>
    </lineage>
</organism>
<dbReference type="EMBL" id="JAIWYP010000005">
    <property type="protein sequence ID" value="KAH3823973.1"/>
    <property type="molecule type" value="Genomic_DNA"/>
</dbReference>
<accession>A0A9D4GVY3</accession>
<gene>
    <name evidence="1" type="ORF">DPMN_125798</name>
</gene>
<evidence type="ECO:0000313" key="2">
    <source>
        <dbReference type="Proteomes" id="UP000828390"/>
    </source>
</evidence>
<name>A0A9D4GVY3_DREPO</name>
<protein>
    <submittedName>
        <fullName evidence="1">Uncharacterized protein</fullName>
    </submittedName>
</protein>
<keyword evidence="2" id="KW-1185">Reference proteome</keyword>
<dbReference type="AlphaFoldDB" id="A0A9D4GVY3"/>
<reference evidence="1" key="1">
    <citation type="journal article" date="2019" name="bioRxiv">
        <title>The Genome of the Zebra Mussel, Dreissena polymorpha: A Resource for Invasive Species Research.</title>
        <authorList>
            <person name="McCartney M.A."/>
            <person name="Auch B."/>
            <person name="Kono T."/>
            <person name="Mallez S."/>
            <person name="Zhang Y."/>
            <person name="Obille A."/>
            <person name="Becker A."/>
            <person name="Abrahante J.E."/>
            <person name="Garbe J."/>
            <person name="Badalamenti J.P."/>
            <person name="Herman A."/>
            <person name="Mangelson H."/>
            <person name="Liachko I."/>
            <person name="Sullivan S."/>
            <person name="Sone E.D."/>
            <person name="Koren S."/>
            <person name="Silverstein K.A.T."/>
            <person name="Beckman K.B."/>
            <person name="Gohl D.M."/>
        </authorList>
    </citation>
    <scope>NUCLEOTIDE SEQUENCE</scope>
    <source>
        <strain evidence="1">Duluth1</strain>
        <tissue evidence="1">Whole animal</tissue>
    </source>
</reference>